<evidence type="ECO:0000313" key="1">
    <source>
        <dbReference type="EMBL" id="RVX01633.1"/>
    </source>
</evidence>
<gene>
    <name evidence="1" type="ORF">CK203_024426</name>
</gene>
<sequence length="651" mass="74848">MTRAHPFSKPSPRSEIVVGWKREVHGKGPIQLLGQEMGDNQDRYSKGPLHRAILSAKGKAKIGHEDPENQQMGSLMKCGSRKLWNALFPSSSVCRQGDRSQSEPITIERSCQLVIIFHQKTSPKREHSWFKGVPRKERRRRRKMRSKGIFLGLLFIKRKEKMCNTAKGGDGAGFKGFVGCSHSGSSVTDHLSYPQPEKKGSTLRDDVGADRLGFVGIPNRDDAVPQLARLNLLSESFNYDKTKPNLPHGAPILGTVSQETLSSPRWVGSKLKVFPLAKWLKFVRSSAPWILRCIQGERTESPQTFEFCWRWLGGVGSVRCFMKIINWNIRGLGSRKKKKVVKDFLRLQNPDVVMFQETKREGFRRDFNHLGLTENEQRGRGDFNVIRRRSEKLGGSRFTRDFDGFIKECELHDPPLRNASFTWSNMQESPVCKRLDWFLYSNEWELSFPQSLQEVLPRWTSDHWPIVLDTNPFKWGPTPFRFENMWLQHHSFKECFSNWWREFEGNGWEGKEKTILDEIANIDANEQEGASSFDLAVQKSYGDCNSKLFHKVARGDETGISSNSWRMKVVWCWTIPRASQRRYYFISKSSTRVLLGYKAAGPNGFTIAVFQDCWDVIKDDLVRVFAEFHNSGIINQNTNASFIVLLPKKSQ</sequence>
<protein>
    <recommendedName>
        <fullName evidence="3">Endonuclease/exonuclease/phosphatase domain-containing protein</fullName>
    </recommendedName>
</protein>
<dbReference type="EMBL" id="QGNW01000074">
    <property type="protein sequence ID" value="RVX01633.1"/>
    <property type="molecule type" value="Genomic_DNA"/>
</dbReference>
<comment type="caution">
    <text evidence="1">The sequence shown here is derived from an EMBL/GenBank/DDBJ whole genome shotgun (WGS) entry which is preliminary data.</text>
</comment>
<dbReference type="InterPro" id="IPR036691">
    <property type="entry name" value="Endo/exonu/phosph_ase_sf"/>
</dbReference>
<name>A0A438IY50_VITVI</name>
<dbReference type="PANTHER" id="PTHR33710">
    <property type="entry name" value="BNAC02G09200D PROTEIN"/>
    <property type="match status" value="1"/>
</dbReference>
<dbReference type="PANTHER" id="PTHR33710:SF71">
    <property type="entry name" value="ENDONUCLEASE_EXONUCLEASE_PHOSPHATASE DOMAIN-CONTAINING PROTEIN"/>
    <property type="match status" value="1"/>
</dbReference>
<dbReference type="Gene3D" id="3.60.10.10">
    <property type="entry name" value="Endonuclease/exonuclease/phosphatase"/>
    <property type="match status" value="2"/>
</dbReference>
<evidence type="ECO:0008006" key="3">
    <source>
        <dbReference type="Google" id="ProtNLM"/>
    </source>
</evidence>
<reference evidence="1 2" key="1">
    <citation type="journal article" date="2018" name="PLoS Genet.">
        <title>Population sequencing reveals clonal diversity and ancestral inbreeding in the grapevine cultivar Chardonnay.</title>
        <authorList>
            <person name="Roach M.J."/>
            <person name="Johnson D.L."/>
            <person name="Bohlmann J."/>
            <person name="van Vuuren H.J."/>
            <person name="Jones S.J."/>
            <person name="Pretorius I.S."/>
            <person name="Schmidt S.A."/>
            <person name="Borneman A.R."/>
        </authorList>
    </citation>
    <scope>NUCLEOTIDE SEQUENCE [LARGE SCALE GENOMIC DNA]</scope>
    <source>
        <strain evidence="2">cv. Chardonnay</strain>
        <tissue evidence="1">Leaf</tissue>
    </source>
</reference>
<organism evidence="1 2">
    <name type="scientific">Vitis vinifera</name>
    <name type="common">Grape</name>
    <dbReference type="NCBI Taxonomy" id="29760"/>
    <lineage>
        <taxon>Eukaryota</taxon>
        <taxon>Viridiplantae</taxon>
        <taxon>Streptophyta</taxon>
        <taxon>Embryophyta</taxon>
        <taxon>Tracheophyta</taxon>
        <taxon>Spermatophyta</taxon>
        <taxon>Magnoliopsida</taxon>
        <taxon>eudicotyledons</taxon>
        <taxon>Gunneridae</taxon>
        <taxon>Pentapetalae</taxon>
        <taxon>rosids</taxon>
        <taxon>Vitales</taxon>
        <taxon>Vitaceae</taxon>
        <taxon>Viteae</taxon>
        <taxon>Vitis</taxon>
    </lineage>
</organism>
<evidence type="ECO:0000313" key="2">
    <source>
        <dbReference type="Proteomes" id="UP000288805"/>
    </source>
</evidence>
<dbReference type="AlphaFoldDB" id="A0A438IY50"/>
<dbReference type="Proteomes" id="UP000288805">
    <property type="component" value="Unassembled WGS sequence"/>
</dbReference>
<dbReference type="SUPFAM" id="SSF56219">
    <property type="entry name" value="DNase I-like"/>
    <property type="match status" value="2"/>
</dbReference>
<accession>A0A438IY50</accession>
<proteinExistence type="predicted"/>